<sequence>MVKLSTVFFILAVVVSAHGAHWNITVESESLFCTFLPNTPHQRIGDSESTAIPFCTESSPKAKGAKIFPSGFIRNKKFLKEDGYVQVTGSIDITKYDLFADDEGGQYDANASPHSTCVGFKKFVSLIEPKEKQFCIRCCNDESKCDTNHSDQGCDALIPPKGS</sequence>
<gene>
    <name evidence="2" type="ORF">FWILDA_LOCUS17272</name>
</gene>
<evidence type="ECO:0000313" key="3">
    <source>
        <dbReference type="Proteomes" id="UP001153678"/>
    </source>
</evidence>
<organism evidence="2 3">
    <name type="scientific">Funneliformis geosporum</name>
    <dbReference type="NCBI Taxonomy" id="1117311"/>
    <lineage>
        <taxon>Eukaryota</taxon>
        <taxon>Fungi</taxon>
        <taxon>Fungi incertae sedis</taxon>
        <taxon>Mucoromycota</taxon>
        <taxon>Glomeromycotina</taxon>
        <taxon>Glomeromycetes</taxon>
        <taxon>Glomerales</taxon>
        <taxon>Glomeraceae</taxon>
        <taxon>Funneliformis</taxon>
    </lineage>
</organism>
<feature type="signal peptide" evidence="1">
    <location>
        <begin position="1"/>
        <end position="19"/>
    </location>
</feature>
<keyword evidence="1" id="KW-0732">Signal</keyword>
<dbReference type="AlphaFoldDB" id="A0A9W4X9E1"/>
<evidence type="ECO:0000256" key="1">
    <source>
        <dbReference type="SAM" id="SignalP"/>
    </source>
</evidence>
<dbReference type="EMBL" id="CAMKVN010013097">
    <property type="protein sequence ID" value="CAI2195830.1"/>
    <property type="molecule type" value="Genomic_DNA"/>
</dbReference>
<dbReference type="Proteomes" id="UP001153678">
    <property type="component" value="Unassembled WGS sequence"/>
</dbReference>
<evidence type="ECO:0000313" key="2">
    <source>
        <dbReference type="EMBL" id="CAI2195830.1"/>
    </source>
</evidence>
<dbReference type="OrthoDB" id="3044029at2759"/>
<name>A0A9W4X9E1_9GLOM</name>
<proteinExistence type="predicted"/>
<keyword evidence="3" id="KW-1185">Reference proteome</keyword>
<accession>A0A9W4X9E1</accession>
<protein>
    <submittedName>
        <fullName evidence="2">18258_t:CDS:1</fullName>
    </submittedName>
</protein>
<comment type="caution">
    <text evidence="2">The sequence shown here is derived from an EMBL/GenBank/DDBJ whole genome shotgun (WGS) entry which is preliminary data.</text>
</comment>
<reference evidence="2" key="1">
    <citation type="submission" date="2022-08" db="EMBL/GenBank/DDBJ databases">
        <authorList>
            <person name="Kallberg Y."/>
            <person name="Tangrot J."/>
            <person name="Rosling A."/>
        </authorList>
    </citation>
    <scope>NUCLEOTIDE SEQUENCE</scope>
    <source>
        <strain evidence="2">Wild A</strain>
    </source>
</reference>
<feature type="chain" id="PRO_5040811876" evidence="1">
    <location>
        <begin position="20"/>
        <end position="163"/>
    </location>
</feature>